<feature type="compositionally biased region" description="Gly residues" evidence="14">
    <location>
        <begin position="306"/>
        <end position="323"/>
    </location>
</feature>
<comment type="similarity">
    <text evidence="2">Belongs to the SARAF family.</text>
</comment>
<evidence type="ECO:0000256" key="2">
    <source>
        <dbReference type="ARBA" id="ARBA00006833"/>
    </source>
</evidence>
<evidence type="ECO:0000256" key="6">
    <source>
        <dbReference type="ARBA" id="ARBA00022692"/>
    </source>
</evidence>
<feature type="signal peptide" evidence="16">
    <location>
        <begin position="1"/>
        <end position="25"/>
    </location>
</feature>
<dbReference type="PANTHER" id="PTHR15929:SF0">
    <property type="entry name" value="STORE-OPERATED CALCIUM ENTRY-ASSOCIATED REGULATORY FACTOR"/>
    <property type="match status" value="1"/>
</dbReference>
<evidence type="ECO:0000313" key="18">
    <source>
        <dbReference type="Proteomes" id="UP001498771"/>
    </source>
</evidence>
<protein>
    <recommendedName>
        <fullName evidence="3">Store-operated calcium entry-associated regulatory factor</fullName>
    </recommendedName>
    <alternativeName>
        <fullName evidence="13">Transmembrane protein 66</fullName>
    </alternativeName>
</protein>
<evidence type="ECO:0000256" key="9">
    <source>
        <dbReference type="ARBA" id="ARBA00022837"/>
    </source>
</evidence>
<evidence type="ECO:0000256" key="11">
    <source>
        <dbReference type="ARBA" id="ARBA00023065"/>
    </source>
</evidence>
<evidence type="ECO:0000256" key="10">
    <source>
        <dbReference type="ARBA" id="ARBA00022989"/>
    </source>
</evidence>
<dbReference type="PANTHER" id="PTHR15929">
    <property type="entry name" value="STORE-OPERATED CALCIUM ENTRY-ASSOCIATED REGULATORY FACTOR"/>
    <property type="match status" value="1"/>
</dbReference>
<feature type="region of interest" description="Disordered" evidence="14">
    <location>
        <begin position="301"/>
        <end position="341"/>
    </location>
</feature>
<keyword evidence="18" id="KW-1185">Reference proteome</keyword>
<evidence type="ECO:0000256" key="12">
    <source>
        <dbReference type="ARBA" id="ARBA00023136"/>
    </source>
</evidence>
<evidence type="ECO:0000256" key="8">
    <source>
        <dbReference type="ARBA" id="ARBA00022824"/>
    </source>
</evidence>
<dbReference type="EMBL" id="JBBJBU010000004">
    <property type="protein sequence ID" value="KAK7205760.1"/>
    <property type="molecule type" value="Genomic_DNA"/>
</dbReference>
<keyword evidence="12 15" id="KW-0472">Membrane</keyword>
<dbReference type="Pfam" id="PF06682">
    <property type="entry name" value="SARAF"/>
    <property type="match status" value="1"/>
</dbReference>
<feature type="region of interest" description="Disordered" evidence="14">
    <location>
        <begin position="189"/>
        <end position="258"/>
    </location>
</feature>
<comment type="caution">
    <text evidence="17">The sequence shown here is derived from an EMBL/GenBank/DDBJ whole genome shotgun (WGS) entry which is preliminary data.</text>
</comment>
<feature type="chain" id="PRO_5045247704" description="Store-operated calcium entry-associated regulatory factor" evidence="16">
    <location>
        <begin position="26"/>
        <end position="341"/>
    </location>
</feature>
<comment type="subcellular location">
    <subcellularLocation>
        <location evidence="1">Endoplasmic reticulum membrane</location>
        <topology evidence="1">Single-pass type I membrane protein</topology>
    </subcellularLocation>
</comment>
<keyword evidence="9" id="KW-0106">Calcium</keyword>
<evidence type="ECO:0000256" key="1">
    <source>
        <dbReference type="ARBA" id="ARBA00004115"/>
    </source>
</evidence>
<keyword evidence="5" id="KW-0109">Calcium transport</keyword>
<dbReference type="GeneID" id="90035138"/>
<keyword evidence="4" id="KW-0813">Transport</keyword>
<name>A0ABR1F7D5_9ASCO</name>
<feature type="transmembrane region" description="Helical" evidence="15">
    <location>
        <begin position="168"/>
        <end position="185"/>
    </location>
</feature>
<dbReference type="InterPro" id="IPR009567">
    <property type="entry name" value="SARAF"/>
</dbReference>
<evidence type="ECO:0000256" key="14">
    <source>
        <dbReference type="SAM" id="MobiDB-lite"/>
    </source>
</evidence>
<keyword evidence="6 15" id="KW-0812">Transmembrane</keyword>
<evidence type="ECO:0000256" key="15">
    <source>
        <dbReference type="SAM" id="Phobius"/>
    </source>
</evidence>
<keyword evidence="8" id="KW-0256">Endoplasmic reticulum</keyword>
<feature type="compositionally biased region" description="Low complexity" evidence="14">
    <location>
        <begin position="239"/>
        <end position="251"/>
    </location>
</feature>
<evidence type="ECO:0000256" key="4">
    <source>
        <dbReference type="ARBA" id="ARBA00022448"/>
    </source>
</evidence>
<keyword evidence="10 15" id="KW-1133">Transmembrane helix</keyword>
<reference evidence="17 18" key="1">
    <citation type="submission" date="2024-03" db="EMBL/GenBank/DDBJ databases">
        <title>Genome-scale model development and genomic sequencing of the oleaginous clade Lipomyces.</title>
        <authorList>
            <consortium name="Lawrence Berkeley National Laboratory"/>
            <person name="Czajka J.J."/>
            <person name="Han Y."/>
            <person name="Kim J."/>
            <person name="Mondo S.J."/>
            <person name="Hofstad B.A."/>
            <person name="Robles A."/>
            <person name="Haridas S."/>
            <person name="Riley R."/>
            <person name="LaButti K."/>
            <person name="Pangilinan J."/>
            <person name="Andreopoulos W."/>
            <person name="Lipzen A."/>
            <person name="Yan J."/>
            <person name="Wang M."/>
            <person name="Ng V."/>
            <person name="Grigoriev I.V."/>
            <person name="Spatafora J.W."/>
            <person name="Magnuson J.K."/>
            <person name="Baker S.E."/>
            <person name="Pomraning K.R."/>
        </authorList>
    </citation>
    <scope>NUCLEOTIDE SEQUENCE [LARGE SCALE GENOMIC DNA]</scope>
    <source>
        <strain evidence="17 18">Phaff 52-87</strain>
    </source>
</reference>
<dbReference type="RefSeq" id="XP_064768793.1">
    <property type="nucleotide sequence ID" value="XM_064909626.1"/>
</dbReference>
<evidence type="ECO:0000256" key="3">
    <source>
        <dbReference type="ARBA" id="ARBA00016584"/>
    </source>
</evidence>
<evidence type="ECO:0000256" key="13">
    <source>
        <dbReference type="ARBA" id="ARBA00031116"/>
    </source>
</evidence>
<evidence type="ECO:0000256" key="16">
    <source>
        <dbReference type="SAM" id="SignalP"/>
    </source>
</evidence>
<keyword evidence="11" id="KW-0406">Ion transport</keyword>
<evidence type="ECO:0000256" key="5">
    <source>
        <dbReference type="ARBA" id="ARBA00022568"/>
    </source>
</evidence>
<proteinExistence type="inferred from homology"/>
<gene>
    <name evidence="17" type="ORF">BZA70DRAFT_140625</name>
</gene>
<accession>A0ABR1F7D5</accession>
<evidence type="ECO:0000313" key="17">
    <source>
        <dbReference type="EMBL" id="KAK7205760.1"/>
    </source>
</evidence>
<keyword evidence="7 16" id="KW-0732">Signal</keyword>
<organism evidence="17 18">
    <name type="scientific">Myxozyma melibiosi</name>
    <dbReference type="NCBI Taxonomy" id="54550"/>
    <lineage>
        <taxon>Eukaryota</taxon>
        <taxon>Fungi</taxon>
        <taxon>Dikarya</taxon>
        <taxon>Ascomycota</taxon>
        <taxon>Saccharomycotina</taxon>
        <taxon>Lipomycetes</taxon>
        <taxon>Lipomycetales</taxon>
        <taxon>Lipomycetaceae</taxon>
        <taxon>Myxozyma</taxon>
    </lineage>
</organism>
<dbReference type="Proteomes" id="UP001498771">
    <property type="component" value="Unassembled WGS sequence"/>
</dbReference>
<evidence type="ECO:0000256" key="7">
    <source>
        <dbReference type="ARBA" id="ARBA00022729"/>
    </source>
</evidence>
<sequence>MRITKANTISLLCLVLCILPAVASARPDSPSPKILPSQIQTLTLRKDAKTKGRRTKPVPQLKQVGGDAKGLYEVPVMQCRNMGAGDGGPEDVQWSCTADLPGYFKLGSTDVICEGYNNADDPYVLKGSCGVEYTLYLTESGYQRYGKSPGSIPYSTYSDNDGSSLTTLFWFLAACALLYAVSIYFSNPTPPGTSAPPRRRRNNFFGTFSSGDNDDDNDPPPPYSGGGGGGSGKYFSTAQRQQQHQWRQTQQDSWRPGFWTGLGAGAVGAGLYNRFTNPSRTTTEQRANFFRERALYDDYEPPLARRGGGGGGFMRSSSGGSGGFEEAPTRESTGFGGTRRR</sequence>